<evidence type="ECO:0000313" key="2">
    <source>
        <dbReference type="EMBL" id="MBV0902714.1"/>
    </source>
</evidence>
<dbReference type="Gene3D" id="2.60.40.10">
    <property type="entry name" value="Immunoglobulins"/>
    <property type="match status" value="2"/>
</dbReference>
<reference evidence="2" key="1">
    <citation type="submission" date="2021-06" db="EMBL/GenBank/DDBJ databases">
        <title>New haloarchaea isolates fom saline soil.</title>
        <authorList>
            <person name="Duran-Viseras A."/>
            <person name="Sanchez-Porro C.S."/>
            <person name="Ventosa A."/>
        </authorList>
    </citation>
    <scope>NUCLEOTIDE SEQUENCE</scope>
    <source>
        <strain evidence="2">JCM 18369</strain>
    </source>
</reference>
<dbReference type="EMBL" id="JAHQXE010000004">
    <property type="protein sequence ID" value="MBV0902714.1"/>
    <property type="molecule type" value="Genomic_DNA"/>
</dbReference>
<feature type="region of interest" description="Disordered" evidence="1">
    <location>
        <begin position="28"/>
        <end position="47"/>
    </location>
</feature>
<organism evidence="2 3">
    <name type="scientific">Haloarcula salina</name>
    <dbReference type="NCBI Taxonomy" id="1429914"/>
    <lineage>
        <taxon>Archaea</taxon>
        <taxon>Methanobacteriati</taxon>
        <taxon>Methanobacteriota</taxon>
        <taxon>Stenosarchaea group</taxon>
        <taxon>Halobacteria</taxon>
        <taxon>Halobacteriales</taxon>
        <taxon>Haloarculaceae</taxon>
        <taxon>Haloarcula</taxon>
    </lineage>
</organism>
<feature type="compositionally biased region" description="Polar residues" evidence="1">
    <location>
        <begin position="591"/>
        <end position="603"/>
    </location>
</feature>
<evidence type="ECO:0008006" key="4">
    <source>
        <dbReference type="Google" id="ProtNLM"/>
    </source>
</evidence>
<evidence type="ECO:0000313" key="3">
    <source>
        <dbReference type="Proteomes" id="UP001166304"/>
    </source>
</evidence>
<feature type="region of interest" description="Disordered" evidence="1">
    <location>
        <begin position="460"/>
        <end position="482"/>
    </location>
</feature>
<name>A0AA41G3D6_9EURY</name>
<sequence length="612" mass="65332">MSTSGYGLVLVGGVLVLLVVGGVTTGLVGSTGETGPTLASESPGSGDALTVTGVESPSEIRPGDSLRVRVRLENSGDRGITEPLTVRVRDEDGMVSETSTTVKLGPDESTATTLVVDTETLKPGQYTYEVDSGANSAATGAVAVLHPPAFSLSDESSGLVVVKGASATLTANVTNTGDYRGLQRVHFAIDRDRNGSVSAAETTDERVLSIAGGQQQTVEERVETTELEPGQYEYRIASENESVSGTLIVQRPATFNVLNASAPTRVTRGDPVTASATIENVGDVDGTTTVEFSGPNGTEPMTRTVTLDGGESTNVSFTASTANVSRDTHNYTTSTETDTATDAVRVESSYFEVSRLEGPSVLYVGETAVFSARVTNVGNVTGTQSVEHRIDSDGDDRPEAYGVEESVTLKPGEQTRVRFELEYTLIDDTDYPVEPLKLETYVYGIYSADTRASSALSVKPAWASGSGGSNGGGDGSSVSNGEKASLDEITQDKYGYYYHEVSGETQRQVREIYDRQPFADGLVAVEVRTREQIARQDYGADIEPGDEFDFTALDIETQQRVEADFDAQFESESGDRIESWDELAQAEYGTSYENLSDTRQSSVRAAYQEQFD</sequence>
<proteinExistence type="predicted"/>
<protein>
    <recommendedName>
        <fullName evidence="4">CARDB domain-containing protein</fullName>
    </recommendedName>
</protein>
<feature type="region of interest" description="Disordered" evidence="1">
    <location>
        <begin position="591"/>
        <end position="612"/>
    </location>
</feature>
<gene>
    <name evidence="2" type="ORF">KTS37_13045</name>
</gene>
<dbReference type="AlphaFoldDB" id="A0AA41G3D6"/>
<keyword evidence="3" id="KW-1185">Reference proteome</keyword>
<dbReference type="InterPro" id="IPR013783">
    <property type="entry name" value="Ig-like_fold"/>
</dbReference>
<accession>A0AA41G3D6</accession>
<comment type="caution">
    <text evidence="2">The sequence shown here is derived from an EMBL/GenBank/DDBJ whole genome shotgun (WGS) entry which is preliminary data.</text>
</comment>
<evidence type="ECO:0000256" key="1">
    <source>
        <dbReference type="SAM" id="MobiDB-lite"/>
    </source>
</evidence>
<feature type="compositionally biased region" description="Gly residues" evidence="1">
    <location>
        <begin position="465"/>
        <end position="475"/>
    </location>
</feature>
<dbReference type="Proteomes" id="UP001166304">
    <property type="component" value="Unassembled WGS sequence"/>
</dbReference>